<dbReference type="EMBL" id="CH477259">
    <property type="protein sequence ID" value="EJY57447.1"/>
    <property type="molecule type" value="Genomic_DNA"/>
</dbReference>
<proteinExistence type="predicted"/>
<name>J9HF79_AEDAE</name>
<keyword evidence="1" id="KW-1133">Transmembrane helix</keyword>
<dbReference type="PaxDb" id="7159-AAEL017386-PA"/>
<dbReference type="Proteomes" id="UP000682892">
    <property type="component" value="Unassembled WGS sequence"/>
</dbReference>
<protein>
    <submittedName>
        <fullName evidence="2">AAEL017386-PA</fullName>
    </submittedName>
</protein>
<gene>
    <name evidence="2" type="ORF">AaeL_AAEL017386</name>
</gene>
<reference evidence="2" key="3">
    <citation type="submission" date="2012-09" db="EMBL/GenBank/DDBJ databases">
        <authorList>
            <consortium name="VectorBase"/>
        </authorList>
    </citation>
    <scope>NUCLEOTIDE SEQUENCE</scope>
    <source>
        <strain evidence="2">Liverpool</strain>
    </source>
</reference>
<sequence>MYIQNKSMMKGELWDSHDERGDVFVRGNEGLTKLYQLKAIYVEEKKYRSVSVFVCFTSFIFSLQNIHIYI</sequence>
<accession>J9HF79</accession>
<feature type="transmembrane region" description="Helical" evidence="1">
    <location>
        <begin position="50"/>
        <end position="69"/>
    </location>
</feature>
<dbReference type="AlphaFoldDB" id="J9HF79"/>
<reference evidence="2" key="1">
    <citation type="submission" date="2005-10" db="EMBL/GenBank/DDBJ databases">
        <authorList>
            <person name="Loftus B.J."/>
            <person name="Nene V.M."/>
            <person name="Hannick L.I."/>
            <person name="Bidwell S."/>
            <person name="Haas B."/>
            <person name="Amedeo P."/>
            <person name="Orvis J."/>
            <person name="Wortman J.R."/>
            <person name="White O.R."/>
            <person name="Salzberg S."/>
            <person name="Shumway M."/>
            <person name="Koo H."/>
            <person name="Zhao Y."/>
            <person name="Holmes M."/>
            <person name="Miller J."/>
            <person name="Schatz M."/>
            <person name="Pop M."/>
            <person name="Pai G."/>
            <person name="Utterback T."/>
            <person name="Rogers Y.-H."/>
            <person name="Kravitz S."/>
            <person name="Fraser C.M."/>
        </authorList>
    </citation>
    <scope>NUCLEOTIDE SEQUENCE</scope>
    <source>
        <strain evidence="2">Liverpool</strain>
    </source>
</reference>
<reference evidence="2" key="2">
    <citation type="journal article" date="2007" name="Science">
        <title>Genome sequence of Aedes aegypti, a major arbovirus vector.</title>
        <authorList>
            <person name="Nene V."/>
            <person name="Wortman J.R."/>
            <person name="Lawson D."/>
            <person name="Haas B."/>
            <person name="Kodira C."/>
            <person name="Tu Z.J."/>
            <person name="Loftus B."/>
            <person name="Xi Z."/>
            <person name="Megy K."/>
            <person name="Grabherr M."/>
            <person name="Ren Q."/>
            <person name="Zdobnov E.M."/>
            <person name="Lobo N.F."/>
            <person name="Campbell K.S."/>
            <person name="Brown S.E."/>
            <person name="Bonaldo M.F."/>
            <person name="Zhu J."/>
            <person name="Sinkins S.P."/>
            <person name="Hogenkamp D.G."/>
            <person name="Amedeo P."/>
            <person name="Arensburger P."/>
            <person name="Atkinson P.W."/>
            <person name="Bidwell S."/>
            <person name="Biedler J."/>
            <person name="Birney E."/>
            <person name="Bruggner R.V."/>
            <person name="Costas J."/>
            <person name="Coy M.R."/>
            <person name="Crabtree J."/>
            <person name="Crawford M."/>
            <person name="Debruyn B."/>
            <person name="Decaprio D."/>
            <person name="Eiglmeier K."/>
            <person name="Eisenstadt E."/>
            <person name="El-Dorry H."/>
            <person name="Gelbart W.M."/>
            <person name="Gomes S.L."/>
            <person name="Hammond M."/>
            <person name="Hannick L.I."/>
            <person name="Hogan J.R."/>
            <person name="Holmes M.H."/>
            <person name="Jaffe D."/>
            <person name="Johnston J.S."/>
            <person name="Kennedy R.C."/>
            <person name="Koo H."/>
            <person name="Kravitz S."/>
            <person name="Kriventseva E.V."/>
            <person name="Kulp D."/>
            <person name="Labutti K."/>
            <person name="Lee E."/>
            <person name="Li S."/>
            <person name="Lovin D.D."/>
            <person name="Mao C."/>
            <person name="Mauceli E."/>
            <person name="Menck C.F."/>
            <person name="Miller J.R."/>
            <person name="Montgomery P."/>
            <person name="Mori A."/>
            <person name="Nascimento A.L."/>
            <person name="Naveira H.F."/>
            <person name="Nusbaum C."/>
            <person name="O'leary S."/>
            <person name="Orvis J."/>
            <person name="Pertea M."/>
            <person name="Quesneville H."/>
            <person name="Reidenbach K.R."/>
            <person name="Rogers Y.H."/>
            <person name="Roth C.W."/>
            <person name="Schneider J.R."/>
            <person name="Schatz M."/>
            <person name="Shumway M."/>
            <person name="Stanke M."/>
            <person name="Stinson E.O."/>
            <person name="Tubio J.M."/>
            <person name="Vanzee J.P."/>
            <person name="Verjovski-Almeida S."/>
            <person name="Werner D."/>
            <person name="White O."/>
            <person name="Wyder S."/>
            <person name="Zeng Q."/>
            <person name="Zhao Q."/>
            <person name="Zhao Y."/>
            <person name="Hill C.A."/>
            <person name="Raikhel A.S."/>
            <person name="Soares M.B."/>
            <person name="Knudson D.L."/>
            <person name="Lee N.H."/>
            <person name="Galagan J."/>
            <person name="Salzberg S.L."/>
            <person name="Paulsen I.T."/>
            <person name="Dimopoulos G."/>
            <person name="Collins F.H."/>
            <person name="Birren B."/>
            <person name="Fraser-Liggett C.M."/>
            <person name="Severson D.W."/>
        </authorList>
    </citation>
    <scope>NUCLEOTIDE SEQUENCE [LARGE SCALE GENOMIC DNA]</scope>
    <source>
        <strain evidence="2">Liverpool</strain>
    </source>
</reference>
<keyword evidence="1" id="KW-0472">Membrane</keyword>
<evidence type="ECO:0000313" key="3">
    <source>
        <dbReference type="Proteomes" id="UP000682892"/>
    </source>
</evidence>
<organism evidence="2 3">
    <name type="scientific">Aedes aegypti</name>
    <name type="common">Yellowfever mosquito</name>
    <name type="synonym">Culex aegypti</name>
    <dbReference type="NCBI Taxonomy" id="7159"/>
    <lineage>
        <taxon>Eukaryota</taxon>
        <taxon>Metazoa</taxon>
        <taxon>Ecdysozoa</taxon>
        <taxon>Arthropoda</taxon>
        <taxon>Hexapoda</taxon>
        <taxon>Insecta</taxon>
        <taxon>Pterygota</taxon>
        <taxon>Neoptera</taxon>
        <taxon>Endopterygota</taxon>
        <taxon>Diptera</taxon>
        <taxon>Nematocera</taxon>
        <taxon>Culicoidea</taxon>
        <taxon>Culicidae</taxon>
        <taxon>Culicinae</taxon>
        <taxon>Aedini</taxon>
        <taxon>Aedes</taxon>
        <taxon>Stegomyia</taxon>
    </lineage>
</organism>
<evidence type="ECO:0000313" key="2">
    <source>
        <dbReference type="EMBL" id="EJY57447.1"/>
    </source>
</evidence>
<dbReference type="HOGENOM" id="CLU_2759837_0_0_1"/>
<keyword evidence="1" id="KW-0812">Transmembrane</keyword>
<evidence type="ECO:0000256" key="1">
    <source>
        <dbReference type="SAM" id="Phobius"/>
    </source>
</evidence>